<feature type="compositionally biased region" description="Low complexity" evidence="1">
    <location>
        <begin position="60"/>
        <end position="87"/>
    </location>
</feature>
<organism evidence="2 3">
    <name type="scientific">Helicocarpus griseus UAMH5409</name>
    <dbReference type="NCBI Taxonomy" id="1447875"/>
    <lineage>
        <taxon>Eukaryota</taxon>
        <taxon>Fungi</taxon>
        <taxon>Dikarya</taxon>
        <taxon>Ascomycota</taxon>
        <taxon>Pezizomycotina</taxon>
        <taxon>Eurotiomycetes</taxon>
        <taxon>Eurotiomycetidae</taxon>
        <taxon>Onygenales</taxon>
        <taxon>Ajellomycetaceae</taxon>
        <taxon>Helicocarpus</taxon>
    </lineage>
</organism>
<evidence type="ECO:0000313" key="2">
    <source>
        <dbReference type="EMBL" id="PGH07384.1"/>
    </source>
</evidence>
<reference evidence="2 3" key="1">
    <citation type="submission" date="2017-10" db="EMBL/GenBank/DDBJ databases">
        <title>Comparative genomics in systemic dimorphic fungi from Ajellomycetaceae.</title>
        <authorList>
            <person name="Munoz J.F."/>
            <person name="Mcewen J.G."/>
            <person name="Clay O.K."/>
            <person name="Cuomo C.A."/>
        </authorList>
    </citation>
    <scope>NUCLEOTIDE SEQUENCE [LARGE SCALE GENOMIC DNA]</scope>
    <source>
        <strain evidence="2 3">UAMH5409</strain>
    </source>
</reference>
<dbReference type="Proteomes" id="UP000223968">
    <property type="component" value="Unassembled WGS sequence"/>
</dbReference>
<feature type="region of interest" description="Disordered" evidence="1">
    <location>
        <begin position="223"/>
        <end position="249"/>
    </location>
</feature>
<feature type="region of interest" description="Disordered" evidence="1">
    <location>
        <begin position="38"/>
        <end position="131"/>
    </location>
</feature>
<keyword evidence="3" id="KW-1185">Reference proteome</keyword>
<feature type="region of interest" description="Disordered" evidence="1">
    <location>
        <begin position="411"/>
        <end position="515"/>
    </location>
</feature>
<proteinExistence type="predicted"/>
<feature type="region of interest" description="Disordered" evidence="1">
    <location>
        <begin position="169"/>
        <end position="191"/>
    </location>
</feature>
<gene>
    <name evidence="2" type="ORF">AJ79_06286</name>
</gene>
<feature type="compositionally biased region" description="Low complexity" evidence="1">
    <location>
        <begin position="177"/>
        <end position="191"/>
    </location>
</feature>
<dbReference type="EMBL" id="PDNB01000110">
    <property type="protein sequence ID" value="PGH07384.1"/>
    <property type="molecule type" value="Genomic_DNA"/>
</dbReference>
<feature type="compositionally biased region" description="Polar residues" evidence="1">
    <location>
        <begin position="223"/>
        <end position="243"/>
    </location>
</feature>
<dbReference type="OrthoDB" id="5206740at2759"/>
<evidence type="ECO:0000256" key="1">
    <source>
        <dbReference type="SAM" id="MobiDB-lite"/>
    </source>
</evidence>
<dbReference type="STRING" id="1447875.A0A2B7X6V6"/>
<sequence length="515" mass="54949">MSLQSWTASRELDSGLFASLYRWLSSLFNMLAISSTPKPLHIQPSDSSSSSDNATPAPDSITSFTPTPTTAAPPTNATTASSSISSSQQESQTHADMFVKPAPSTPSSGSRLDSSKASKRPKLSLQTSSLPMTYGKSTTALSLALSAGCSPSPTVRNTFSNAYDGFRRTASSPVGTGSSSPKCGSRSGKRGSSYLCNYQTTNEDVPYKLPLGVRSILRNSPLHTSSLRRPSLSASTNNGSANGHSARKALFPAKRQVKYRYPLDEEIKTVHYVARHSDLSFSDSPSGPSDIDTSSEEESDSSLSQSKSSPSDDDDSSFPSLPQKDKDMTNSSDRDKNSNIPSQNPARQRPRTKRKHSTSERQIRAIALREDLAGSGTYDCFDNTPQTPLLHKRQKHPRKWRWTLGPVENGHVLPVNSSNAPDPATSPPPVSAPDVPAAAPVGEVPLLNSPSPKRRQGSLTGAVLEPNTTTTTNIDTGAFTTTQPGRDQGTMIGDVLHEASSLPLPHSLRSSPGPS</sequence>
<accession>A0A2B7X6V6</accession>
<evidence type="ECO:0000313" key="3">
    <source>
        <dbReference type="Proteomes" id="UP000223968"/>
    </source>
</evidence>
<feature type="compositionally biased region" description="Low complexity" evidence="1">
    <location>
        <begin position="500"/>
        <end position="515"/>
    </location>
</feature>
<feature type="compositionally biased region" description="Low complexity" evidence="1">
    <location>
        <begin position="468"/>
        <end position="482"/>
    </location>
</feature>
<feature type="region of interest" description="Disordered" evidence="1">
    <location>
        <begin position="278"/>
        <end position="363"/>
    </location>
</feature>
<name>A0A2B7X6V6_9EURO</name>
<feature type="compositionally biased region" description="Basic and acidic residues" evidence="1">
    <location>
        <begin position="323"/>
        <end position="337"/>
    </location>
</feature>
<protein>
    <submittedName>
        <fullName evidence="2">Uncharacterized protein</fullName>
    </submittedName>
</protein>
<comment type="caution">
    <text evidence="2">The sequence shown here is derived from an EMBL/GenBank/DDBJ whole genome shotgun (WGS) entry which is preliminary data.</text>
</comment>
<dbReference type="AlphaFoldDB" id="A0A2B7X6V6"/>